<accession>A0ABM7NTF1</accession>
<name>A0ABM7NTF1_9VIRU</name>
<evidence type="ECO:0000313" key="2">
    <source>
        <dbReference type="Proteomes" id="UP001321479"/>
    </source>
</evidence>
<reference evidence="1 2" key="1">
    <citation type="submission" date="2021-02" db="EMBL/GenBank/DDBJ databases">
        <title>Cotonvirus japonicus, which uses Golgi apparatus of host cells for its virion factory, phylogenetically links tailed tupanvirus and icosahedral mimivirus.</title>
        <authorList>
            <person name="Takahashi H."/>
            <person name="Fukaya S."/>
            <person name="Song C."/>
            <person name="Murata K."/>
            <person name="Takemura M."/>
        </authorList>
    </citation>
    <scope>NUCLEOTIDE SEQUENCE [LARGE SCALE GENOMIC DNA]</scope>
</reference>
<organism evidence="1 2">
    <name type="scientific">Cotonvirus japonicus</name>
    <dbReference type="NCBI Taxonomy" id="2811091"/>
    <lineage>
        <taxon>Viruses</taxon>
        <taxon>Varidnaviria</taxon>
        <taxon>Bamfordvirae</taxon>
        <taxon>Nucleocytoviricota</taxon>
        <taxon>Megaviricetes</taxon>
        <taxon>Imitervirales</taxon>
        <taxon>Mimiviridae</taxon>
        <taxon>Megamimivirinae</taxon>
        <taxon>Cotonvirus</taxon>
        <taxon>Cotonvirus japonicum</taxon>
    </lineage>
</organism>
<protein>
    <recommendedName>
        <fullName evidence="3">VWFA domain-containing protein</fullName>
    </recommendedName>
</protein>
<proteinExistence type="predicted"/>
<keyword evidence="2" id="KW-1185">Reference proteome</keyword>
<dbReference type="Proteomes" id="UP001321479">
    <property type="component" value="Segment"/>
</dbReference>
<dbReference type="EMBL" id="AP024483">
    <property type="protein sequence ID" value="BCS83452.1"/>
    <property type="molecule type" value="Genomic_DNA"/>
</dbReference>
<evidence type="ECO:0000313" key="1">
    <source>
        <dbReference type="EMBL" id="BCS83452.1"/>
    </source>
</evidence>
<dbReference type="RefSeq" id="YP_010842060.1">
    <property type="nucleotide sequence ID" value="NC_079139.1"/>
</dbReference>
<dbReference type="GeneID" id="80558657"/>
<evidence type="ECO:0008006" key="3">
    <source>
        <dbReference type="Google" id="ProtNLM"/>
    </source>
</evidence>
<sequence>MEIDKSINFFTKLSSESIQTLGELKICFCIDNSGSTSKIFANINSYLDVEINFVREIVKHLKYKPKYISWETIALNISNLINIKSGGATNPSSLFEDKKTYQTILNSNVMFILTDGQIIVDEVNKFGLLMNKCGAHLQAVIGVIVDRRTNKKSFDIKNPAEINTSVLNPAMISNSCILFYNLKNIYVMWSSGVFLNTWKPHNIKKNSTWNDITTISFESICNTIIPTPNIESHSSLIKSGFISFGNGLYFNPDEFLKSKPNIYNIMHYPFNQICQHFKIMLKYEKLYTWFNSIKNDYISKTIHDTMNKIKSLISDSNLGDYRPENKDEFIKNRNLALMCKYINKSNVDVDDFIIDVNINSVIKFIRHMTKIIGQDVKLHKTSNGYSAFNTSRSRYESFSDNDSENSLDYNSGDDLDYDLNDDLNNDLSNGLDENNSSESESESYSFNLPAEKLHMCNNTICWINNNHNSSLSKHKCHICSKESTPCILVKNKINPFNINLIENNPIDYFYSKTMCDKCASLFCEYPIINQTQCCYIIPIINVDKNNVDSYLKHLIEIINNNTYSVNIEAYWYFIKIIFDVVKDLMSCDNDIVDMIKKIELEIF</sequence>